<evidence type="ECO:0000256" key="7">
    <source>
        <dbReference type="ARBA" id="ARBA00026066"/>
    </source>
</evidence>
<evidence type="ECO:0000256" key="11">
    <source>
        <dbReference type="ARBA" id="ARBA00032474"/>
    </source>
</evidence>
<sequence>MMQHVVVQEAAFDVGHEYTRLAELSDHVGGVSIFVGCVRDTAGDLQSLTLEHYPGMTEKMLQNLSAEAFERFHLAGCTIIHRVGTLGVGSPIVFVGAAAAHRAEALQATAFLIDKLKTGAPFWKCEQFKDGRRVWVEAKAADDEAAAFWS</sequence>
<evidence type="ECO:0000256" key="9">
    <source>
        <dbReference type="ARBA" id="ARBA00030407"/>
    </source>
</evidence>
<comment type="catalytic activity">
    <reaction evidence="12">
        <text>2 [molybdopterin-synthase sulfur-carrier protein]-C-terminal-Gly-aminoethanethioate + cyclic pyranopterin phosphate + H2O = molybdopterin + 2 [molybdopterin-synthase sulfur-carrier protein]-C-terminal Gly-Gly + 2 H(+)</text>
        <dbReference type="Rhea" id="RHEA:26333"/>
        <dbReference type="Rhea" id="RHEA-COMP:12202"/>
        <dbReference type="Rhea" id="RHEA-COMP:19907"/>
        <dbReference type="ChEBI" id="CHEBI:15377"/>
        <dbReference type="ChEBI" id="CHEBI:15378"/>
        <dbReference type="ChEBI" id="CHEBI:58698"/>
        <dbReference type="ChEBI" id="CHEBI:59648"/>
        <dbReference type="ChEBI" id="CHEBI:90778"/>
        <dbReference type="ChEBI" id="CHEBI:232372"/>
        <dbReference type="EC" id="2.8.1.12"/>
    </reaction>
</comment>
<dbReference type="Proteomes" id="UP001301152">
    <property type="component" value="Unassembled WGS sequence"/>
</dbReference>
<evidence type="ECO:0000256" key="10">
    <source>
        <dbReference type="ARBA" id="ARBA00030781"/>
    </source>
</evidence>
<dbReference type="EMBL" id="JAPIUZ010000004">
    <property type="protein sequence ID" value="MCX2564087.1"/>
    <property type="molecule type" value="Genomic_DNA"/>
</dbReference>
<dbReference type="PANTHER" id="PTHR23404">
    <property type="entry name" value="MOLYBDOPTERIN SYNTHASE RELATED"/>
    <property type="match status" value="1"/>
</dbReference>
<evidence type="ECO:0000256" key="12">
    <source>
        <dbReference type="ARBA" id="ARBA00049878"/>
    </source>
</evidence>
<comment type="subunit">
    <text evidence="7">Heterotetramer of 2 MoaD subunits and 2 MoaE subunits. Also stable as homodimer. The enzyme changes between these two forms during catalysis.</text>
</comment>
<reference evidence="13 14" key="1">
    <citation type="submission" date="2022-11" db="EMBL/GenBank/DDBJ databases">
        <title>Genome sequencing of Acetobacter type strain.</title>
        <authorList>
            <person name="Heo J."/>
            <person name="Lee D."/>
            <person name="Han B.-H."/>
            <person name="Hong S.-B."/>
            <person name="Kwon S.-W."/>
        </authorList>
    </citation>
    <scope>NUCLEOTIDE SEQUENCE [LARGE SCALE GENOMIC DNA]</scope>
    <source>
        <strain evidence="13 14">KACC 21253</strain>
    </source>
</reference>
<dbReference type="CDD" id="cd00756">
    <property type="entry name" value="MoaE"/>
    <property type="match status" value="1"/>
</dbReference>
<comment type="similarity">
    <text evidence="2">Belongs to the MoaE family.</text>
</comment>
<evidence type="ECO:0000313" key="13">
    <source>
        <dbReference type="EMBL" id="MCX2564087.1"/>
    </source>
</evidence>
<dbReference type="EC" id="2.8.1.12" evidence="3"/>
<keyword evidence="5" id="KW-0501">Molybdenum cofactor biosynthesis</keyword>
<evidence type="ECO:0000256" key="8">
    <source>
        <dbReference type="ARBA" id="ARBA00029745"/>
    </source>
</evidence>
<evidence type="ECO:0000256" key="4">
    <source>
        <dbReference type="ARBA" id="ARBA00013858"/>
    </source>
</evidence>
<evidence type="ECO:0000313" key="14">
    <source>
        <dbReference type="Proteomes" id="UP001301152"/>
    </source>
</evidence>
<comment type="pathway">
    <text evidence="1">Cofactor biosynthesis; molybdopterin biosynthesis.</text>
</comment>
<organism evidence="13 14">
    <name type="scientific">Acetobacter thailandicus</name>
    <dbReference type="NCBI Taxonomy" id="1502842"/>
    <lineage>
        <taxon>Bacteria</taxon>
        <taxon>Pseudomonadati</taxon>
        <taxon>Pseudomonadota</taxon>
        <taxon>Alphaproteobacteria</taxon>
        <taxon>Acetobacterales</taxon>
        <taxon>Acetobacteraceae</taxon>
        <taxon>Acetobacter</taxon>
    </lineage>
</organism>
<evidence type="ECO:0000256" key="1">
    <source>
        <dbReference type="ARBA" id="ARBA00005046"/>
    </source>
</evidence>
<gene>
    <name evidence="13" type="ORF">OQ497_08955</name>
</gene>
<protein>
    <recommendedName>
        <fullName evidence="4">Molybdopterin synthase catalytic subunit</fullName>
        <ecNumber evidence="3">2.8.1.12</ecNumber>
    </recommendedName>
    <alternativeName>
        <fullName evidence="10">MPT synthase subunit 2</fullName>
    </alternativeName>
    <alternativeName>
        <fullName evidence="8">Molybdenum cofactor biosynthesis protein E</fullName>
    </alternativeName>
    <alternativeName>
        <fullName evidence="9">Molybdopterin-converting factor large subunit</fullName>
    </alternativeName>
    <alternativeName>
        <fullName evidence="11">Molybdopterin-converting factor subunit 2</fullName>
    </alternativeName>
</protein>
<dbReference type="InterPro" id="IPR003448">
    <property type="entry name" value="Mopterin_biosynth_MoaE"/>
</dbReference>
<proteinExistence type="inferred from homology"/>
<name>A0ABT3QFM0_9PROT</name>
<comment type="function">
    <text evidence="6">Converts molybdopterin precursor Z into molybdopterin. This requires the incorporation of two sulfur atoms into precursor Z to generate a dithiolene group. The sulfur is provided by MoaD.</text>
</comment>
<dbReference type="SUPFAM" id="SSF54690">
    <property type="entry name" value="Molybdopterin synthase subunit MoaE"/>
    <property type="match status" value="1"/>
</dbReference>
<evidence type="ECO:0000256" key="2">
    <source>
        <dbReference type="ARBA" id="ARBA00005426"/>
    </source>
</evidence>
<dbReference type="InterPro" id="IPR036563">
    <property type="entry name" value="MoaE_sf"/>
</dbReference>
<evidence type="ECO:0000256" key="5">
    <source>
        <dbReference type="ARBA" id="ARBA00023150"/>
    </source>
</evidence>
<keyword evidence="14" id="KW-1185">Reference proteome</keyword>
<comment type="caution">
    <text evidence="13">The sequence shown here is derived from an EMBL/GenBank/DDBJ whole genome shotgun (WGS) entry which is preliminary data.</text>
</comment>
<evidence type="ECO:0000256" key="3">
    <source>
        <dbReference type="ARBA" id="ARBA00011950"/>
    </source>
</evidence>
<dbReference type="Gene3D" id="3.90.1170.40">
    <property type="entry name" value="Molybdopterin biosynthesis MoaE subunit"/>
    <property type="match status" value="1"/>
</dbReference>
<dbReference type="Pfam" id="PF02391">
    <property type="entry name" value="MoaE"/>
    <property type="match status" value="1"/>
</dbReference>
<evidence type="ECO:0000256" key="6">
    <source>
        <dbReference type="ARBA" id="ARBA00025448"/>
    </source>
</evidence>
<accession>A0ABT3QFM0</accession>